<gene>
    <name evidence="2" type="ordered locus">Celf_2929</name>
</gene>
<dbReference type="EMBL" id="CP002666">
    <property type="protein sequence ID" value="AEE47051.1"/>
    <property type="molecule type" value="Genomic_DNA"/>
</dbReference>
<evidence type="ECO:0000313" key="3">
    <source>
        <dbReference type="Proteomes" id="UP000008460"/>
    </source>
</evidence>
<dbReference type="HOGENOM" id="CLU_784574_0_0_11"/>
<reference evidence="2 3" key="1">
    <citation type="submission" date="2011-04" db="EMBL/GenBank/DDBJ databases">
        <title>Complete sequence of Cellulomonas fimi ATCC 484.</title>
        <authorList>
            <consortium name="US DOE Joint Genome Institute"/>
            <person name="Lucas S."/>
            <person name="Han J."/>
            <person name="Lapidus A."/>
            <person name="Cheng J.-F."/>
            <person name="Goodwin L."/>
            <person name="Pitluck S."/>
            <person name="Peters L."/>
            <person name="Chertkov O."/>
            <person name="Detter J.C."/>
            <person name="Han C."/>
            <person name="Tapia R."/>
            <person name="Land M."/>
            <person name="Hauser L."/>
            <person name="Kyrpides N."/>
            <person name="Ivanova N."/>
            <person name="Ovchinnikova G."/>
            <person name="Pagani I."/>
            <person name="Mead D."/>
            <person name="Brumm P."/>
            <person name="Woyke T."/>
        </authorList>
    </citation>
    <scope>NUCLEOTIDE SEQUENCE [LARGE SCALE GENOMIC DNA]</scope>
    <source>
        <strain evidence="3">ATCC 484 / DSM 20113 / JCM 1341 / NBRC 15513 / NCIMB 8980 / NCTC 7547</strain>
    </source>
</reference>
<organism evidence="2 3">
    <name type="scientific">Cellulomonas fimi (strain ATCC 484 / DSM 20113 / JCM 1341 / CCUG 24087 / LMG 16345 / NBRC 15513 / NCIMB 8980 / NCTC 7547 / NRS-133)</name>
    <dbReference type="NCBI Taxonomy" id="590998"/>
    <lineage>
        <taxon>Bacteria</taxon>
        <taxon>Bacillati</taxon>
        <taxon>Actinomycetota</taxon>
        <taxon>Actinomycetes</taxon>
        <taxon>Micrococcales</taxon>
        <taxon>Cellulomonadaceae</taxon>
        <taxon>Cellulomonas</taxon>
    </lineage>
</organism>
<dbReference type="Pfam" id="PF01471">
    <property type="entry name" value="PG_binding_1"/>
    <property type="match status" value="1"/>
</dbReference>
<dbReference type="KEGG" id="cfi:Celf_2929"/>
<protein>
    <submittedName>
        <fullName evidence="2">Peptidoglycan-binding domain 1 protein</fullName>
    </submittedName>
</protein>
<dbReference type="STRING" id="590998.Celf_2929"/>
<name>F4H8P3_CELFA</name>
<dbReference type="Gene3D" id="1.10.101.10">
    <property type="entry name" value="PGBD-like superfamily/PGBD"/>
    <property type="match status" value="1"/>
</dbReference>
<sequence length="353" mass="35832">MVRSRTASGRGATPVWLVLATLLLAPLLVVGGWWFVAATENPTAAAALVKPVIVPVELHDVRAETTVGVRVDDVAGREAAVAVAGTVTGETRPGQELDDGVEVLRVDDHPVRAMVSDAPLWRVLRPGDQGEDVARLQRFLTGLGLYDGRADGRFGSALGRAVARFNADAGRGSTKTDFDPGTVVWVGPDPLEVAEPLVSVGSSVAPGTPIVRGPARPGVVVVAEPQGGIGAVGRFGAAATLSVGHAAVAYVPGSGAISAPEAVDAIRAALAPAVEGTARVTAAEPVTVVMVPASALVQGLDGSLCVYEDPDSAPIAVEPVGGGVGWTHLPATVRIDRVLANPGRALPDSPCTS</sequence>
<dbReference type="eggNOG" id="COG3409">
    <property type="taxonomic scope" value="Bacteria"/>
</dbReference>
<evidence type="ECO:0000313" key="2">
    <source>
        <dbReference type="EMBL" id="AEE47051.1"/>
    </source>
</evidence>
<feature type="domain" description="Peptidoglycan binding-like" evidence="1">
    <location>
        <begin position="129"/>
        <end position="170"/>
    </location>
</feature>
<dbReference type="InterPro" id="IPR036365">
    <property type="entry name" value="PGBD-like_sf"/>
</dbReference>
<keyword evidence="3" id="KW-1185">Reference proteome</keyword>
<dbReference type="InterPro" id="IPR002477">
    <property type="entry name" value="Peptidoglycan-bd-like"/>
</dbReference>
<dbReference type="InterPro" id="IPR036366">
    <property type="entry name" value="PGBDSf"/>
</dbReference>
<evidence type="ECO:0000259" key="1">
    <source>
        <dbReference type="Pfam" id="PF01471"/>
    </source>
</evidence>
<dbReference type="AlphaFoldDB" id="F4H8P3"/>
<accession>F4H8P3</accession>
<dbReference type="Proteomes" id="UP000008460">
    <property type="component" value="Chromosome"/>
</dbReference>
<dbReference type="SUPFAM" id="SSF47090">
    <property type="entry name" value="PGBD-like"/>
    <property type="match status" value="1"/>
</dbReference>
<proteinExistence type="predicted"/>